<name>A0ACC2VAA4_9TREE</name>
<protein>
    <submittedName>
        <fullName evidence="1">Uncharacterized protein</fullName>
    </submittedName>
</protein>
<proteinExistence type="predicted"/>
<evidence type="ECO:0000313" key="1">
    <source>
        <dbReference type="EMBL" id="KAJ9096109.1"/>
    </source>
</evidence>
<comment type="caution">
    <text evidence="1">The sequence shown here is derived from an EMBL/GenBank/DDBJ whole genome shotgun (WGS) entry which is preliminary data.</text>
</comment>
<gene>
    <name evidence="1" type="ORF">QFC19_007335</name>
</gene>
<reference evidence="1" key="1">
    <citation type="submission" date="2023-04" db="EMBL/GenBank/DDBJ databases">
        <title>Draft Genome sequencing of Naganishia species isolated from polar environments using Oxford Nanopore Technology.</title>
        <authorList>
            <person name="Leo P."/>
            <person name="Venkateswaran K."/>
        </authorList>
    </citation>
    <scope>NUCLEOTIDE SEQUENCE</scope>
    <source>
        <strain evidence="1">MNA-CCFEE 5261</strain>
    </source>
</reference>
<keyword evidence="2" id="KW-1185">Reference proteome</keyword>
<dbReference type="Proteomes" id="UP001241377">
    <property type="component" value="Unassembled WGS sequence"/>
</dbReference>
<accession>A0ACC2VAA4</accession>
<sequence>MVESRTMRQSARLPGAVPPVATNNVQADDDRRRKMGGRDTATIARSSRTGGSRNGALKEGGTGYVKRVNDNNRETPSSDE</sequence>
<dbReference type="EMBL" id="JASBWR010000096">
    <property type="protein sequence ID" value="KAJ9096109.1"/>
    <property type="molecule type" value="Genomic_DNA"/>
</dbReference>
<evidence type="ECO:0000313" key="2">
    <source>
        <dbReference type="Proteomes" id="UP001241377"/>
    </source>
</evidence>
<organism evidence="1 2">
    <name type="scientific">Naganishia cerealis</name>
    <dbReference type="NCBI Taxonomy" id="610337"/>
    <lineage>
        <taxon>Eukaryota</taxon>
        <taxon>Fungi</taxon>
        <taxon>Dikarya</taxon>
        <taxon>Basidiomycota</taxon>
        <taxon>Agaricomycotina</taxon>
        <taxon>Tremellomycetes</taxon>
        <taxon>Filobasidiales</taxon>
        <taxon>Filobasidiaceae</taxon>
        <taxon>Naganishia</taxon>
    </lineage>
</organism>